<name>A0A8H8DLU8_9FUNG</name>
<proteinExistence type="predicted"/>
<protein>
    <submittedName>
        <fullName evidence="1">Uncharacterized protein</fullName>
    </submittedName>
</protein>
<evidence type="ECO:0000313" key="1">
    <source>
        <dbReference type="EMBL" id="KAG5462592.1"/>
    </source>
</evidence>
<reference evidence="1 2" key="1">
    <citation type="journal article" name="Sci. Rep.">
        <title>Genome-scale phylogenetic analyses confirm Olpidium as the closest living zoosporic fungus to the non-flagellated, terrestrial fungi.</title>
        <authorList>
            <person name="Chang Y."/>
            <person name="Rochon D."/>
            <person name="Sekimoto S."/>
            <person name="Wang Y."/>
            <person name="Chovatia M."/>
            <person name="Sandor L."/>
            <person name="Salamov A."/>
            <person name="Grigoriev I.V."/>
            <person name="Stajich J.E."/>
            <person name="Spatafora J.W."/>
        </authorList>
    </citation>
    <scope>NUCLEOTIDE SEQUENCE [LARGE SCALE GENOMIC DNA]</scope>
    <source>
        <strain evidence="1">S191</strain>
    </source>
</reference>
<dbReference type="AlphaFoldDB" id="A0A8H8DLU8"/>
<keyword evidence="2" id="KW-1185">Reference proteome</keyword>
<accession>A0A8H8DLU8</accession>
<gene>
    <name evidence="1" type="ORF">BJ554DRAFT_4494</name>
</gene>
<dbReference type="EMBL" id="JAEFCI010001925">
    <property type="protein sequence ID" value="KAG5462592.1"/>
    <property type="molecule type" value="Genomic_DNA"/>
</dbReference>
<sequence length="181" mass="19697">MSRAEKGVLSWSLIIKAYRVSWAITLIRGDLKATVTPLRCCRTSFAPVQATKRNRPNADGVIDRQLDVGPAARRPDFPVMPLRGRIGGGGLQNALSERLNRHGCPGVSSVGAAVVHVLKIAGSQPPHLQIPYCHVKIVLQSGDARLDHLFLVNALHSARGGDVQKLLFVVDEKGLLQVRNY</sequence>
<evidence type="ECO:0000313" key="2">
    <source>
        <dbReference type="Proteomes" id="UP000673691"/>
    </source>
</evidence>
<organism evidence="1 2">
    <name type="scientific">Olpidium bornovanus</name>
    <dbReference type="NCBI Taxonomy" id="278681"/>
    <lineage>
        <taxon>Eukaryota</taxon>
        <taxon>Fungi</taxon>
        <taxon>Fungi incertae sedis</taxon>
        <taxon>Olpidiomycota</taxon>
        <taxon>Olpidiomycotina</taxon>
        <taxon>Olpidiomycetes</taxon>
        <taxon>Olpidiales</taxon>
        <taxon>Olpidiaceae</taxon>
        <taxon>Olpidium</taxon>
    </lineage>
</organism>
<comment type="caution">
    <text evidence="1">The sequence shown here is derived from an EMBL/GenBank/DDBJ whole genome shotgun (WGS) entry which is preliminary data.</text>
</comment>
<dbReference type="Proteomes" id="UP000673691">
    <property type="component" value="Unassembled WGS sequence"/>
</dbReference>